<reference evidence="1 2" key="1">
    <citation type="submission" date="2014-09" db="EMBL/GenBank/DDBJ databases">
        <title>Sporocytophaga myxococcoides PG-01 genome sequencing.</title>
        <authorList>
            <person name="Liu L."/>
            <person name="Gao P.J."/>
            <person name="Chen G.J."/>
            <person name="Wang L.S."/>
        </authorList>
    </citation>
    <scope>NUCLEOTIDE SEQUENCE [LARGE SCALE GENOMIC DNA]</scope>
    <source>
        <strain evidence="1 2">PG-01</strain>
    </source>
</reference>
<name>A0A098LIF5_9BACT</name>
<organism evidence="1 2">
    <name type="scientific">Sporocytophaga myxococcoides</name>
    <dbReference type="NCBI Taxonomy" id="153721"/>
    <lineage>
        <taxon>Bacteria</taxon>
        <taxon>Pseudomonadati</taxon>
        <taxon>Bacteroidota</taxon>
        <taxon>Cytophagia</taxon>
        <taxon>Cytophagales</taxon>
        <taxon>Cytophagaceae</taxon>
        <taxon>Sporocytophaga</taxon>
    </lineage>
</organism>
<gene>
    <name evidence="1" type="ORF">MYP_3966</name>
</gene>
<evidence type="ECO:0000313" key="2">
    <source>
        <dbReference type="Proteomes" id="UP000030185"/>
    </source>
</evidence>
<proteinExistence type="predicted"/>
<accession>A0A098LIF5</accession>
<dbReference type="eggNOG" id="ENOG5033MQJ">
    <property type="taxonomic scope" value="Bacteria"/>
</dbReference>
<dbReference type="AlphaFoldDB" id="A0A098LIF5"/>
<dbReference type="Proteomes" id="UP000030185">
    <property type="component" value="Unassembled WGS sequence"/>
</dbReference>
<comment type="caution">
    <text evidence="1">The sequence shown here is derived from an EMBL/GenBank/DDBJ whole genome shotgun (WGS) entry which is preliminary data.</text>
</comment>
<dbReference type="EMBL" id="BBLT01000009">
    <property type="protein sequence ID" value="GAL86736.1"/>
    <property type="molecule type" value="Genomic_DNA"/>
</dbReference>
<protein>
    <submittedName>
        <fullName evidence="1">Uncharacterized protein</fullName>
    </submittedName>
</protein>
<keyword evidence="2" id="KW-1185">Reference proteome</keyword>
<evidence type="ECO:0000313" key="1">
    <source>
        <dbReference type="EMBL" id="GAL86736.1"/>
    </source>
</evidence>
<sequence>MEEEITDSPIDFSGGILINELTAWMDGGTITFYCETKDNKGLEVEIVQRAQLMKKDSQRFPGSIYLNGKRVGIRSSLEEKILIGLKRAIFNEKCNETDIDKKNLKNSIDFIQSDEFIKIARIVGRIKLSDNTRL</sequence>
<dbReference type="STRING" id="153721.MYP_3966"/>
<dbReference type="OrthoDB" id="1163095at2"/>
<dbReference type="RefSeq" id="WP_045467143.1">
    <property type="nucleotide sequence ID" value="NZ_BBLT01000009.1"/>
</dbReference>